<reference evidence="2" key="1">
    <citation type="submission" date="2020-03" db="EMBL/GenBank/DDBJ databases">
        <title>The deep terrestrial virosphere.</title>
        <authorList>
            <person name="Holmfeldt K."/>
            <person name="Nilsson E."/>
            <person name="Simone D."/>
            <person name="Lopez-Fernandez M."/>
            <person name="Wu X."/>
            <person name="de Brujin I."/>
            <person name="Lundin D."/>
            <person name="Andersson A."/>
            <person name="Bertilsson S."/>
            <person name="Dopson M."/>
        </authorList>
    </citation>
    <scope>NUCLEOTIDE SEQUENCE</scope>
    <source>
        <strain evidence="2">MM415B04386</strain>
    </source>
</reference>
<accession>A0A6M3LJ27</accession>
<protein>
    <submittedName>
        <fullName evidence="2">Uncharacterized protein</fullName>
    </submittedName>
</protein>
<evidence type="ECO:0000256" key="1">
    <source>
        <dbReference type="SAM" id="Phobius"/>
    </source>
</evidence>
<gene>
    <name evidence="2" type="ORF">MM415B04386_0007</name>
</gene>
<keyword evidence="1" id="KW-0472">Membrane</keyword>
<dbReference type="AlphaFoldDB" id="A0A6M3LJ27"/>
<keyword evidence="1" id="KW-1133">Transmembrane helix</keyword>
<keyword evidence="1" id="KW-0812">Transmembrane</keyword>
<feature type="transmembrane region" description="Helical" evidence="1">
    <location>
        <begin position="59"/>
        <end position="76"/>
    </location>
</feature>
<organism evidence="2">
    <name type="scientific">viral metagenome</name>
    <dbReference type="NCBI Taxonomy" id="1070528"/>
    <lineage>
        <taxon>unclassified sequences</taxon>
        <taxon>metagenomes</taxon>
        <taxon>organismal metagenomes</taxon>
    </lineage>
</organism>
<evidence type="ECO:0000313" key="2">
    <source>
        <dbReference type="EMBL" id="QJA93051.1"/>
    </source>
</evidence>
<name>A0A6M3LJ27_9ZZZZ</name>
<feature type="transmembrane region" description="Helical" evidence="1">
    <location>
        <begin position="32"/>
        <end position="53"/>
    </location>
</feature>
<sequence length="85" mass="9297">MMLDLSENVIAAIKDGTETAKLKLETKKPFKYIVLDSCVVAGIAAFAIMSNHIPSLEEAYMIIKAFGATFLLEIAVERGLKHNAK</sequence>
<dbReference type="EMBL" id="MT143118">
    <property type="protein sequence ID" value="QJA93051.1"/>
    <property type="molecule type" value="Genomic_DNA"/>
</dbReference>
<proteinExistence type="predicted"/>